<organism evidence="2 3">
    <name type="scientific">Paenibacillus vini</name>
    <dbReference type="NCBI Taxonomy" id="1476024"/>
    <lineage>
        <taxon>Bacteria</taxon>
        <taxon>Bacillati</taxon>
        <taxon>Bacillota</taxon>
        <taxon>Bacilli</taxon>
        <taxon>Bacillales</taxon>
        <taxon>Paenibacillaceae</taxon>
        <taxon>Paenibacillus</taxon>
    </lineage>
</organism>
<keyword evidence="1" id="KW-0472">Membrane</keyword>
<proteinExistence type="predicted"/>
<keyword evidence="3" id="KW-1185">Reference proteome</keyword>
<name>A0ABQ4M6M9_9BACL</name>
<accession>A0ABQ4M6M9</accession>
<evidence type="ECO:0000313" key="3">
    <source>
        <dbReference type="Proteomes" id="UP000679992"/>
    </source>
</evidence>
<evidence type="ECO:0008006" key="4">
    <source>
        <dbReference type="Google" id="ProtNLM"/>
    </source>
</evidence>
<sequence>MVSYMGWIVLSYGLAAVLVHFLHGVLLREKPKDGKRLHYILVTHNHGNQMEWYLRALSWYARLRGESVKVTVLDEASQDDTVAIIQRLRDQAGIELTTIGLMNADADEISRQATAWTEEEIQVYVDLRVPQEAAKIPYVHV</sequence>
<comment type="caution">
    <text evidence="2">The sequence shown here is derived from an EMBL/GenBank/DDBJ whole genome shotgun (WGS) entry which is preliminary data.</text>
</comment>
<gene>
    <name evidence="2" type="ORF">J42TS3_06280</name>
</gene>
<protein>
    <recommendedName>
        <fullName evidence="4">Glycosyltransferase 2-like domain-containing protein</fullName>
    </recommendedName>
</protein>
<reference evidence="2 3" key="1">
    <citation type="submission" date="2021-03" db="EMBL/GenBank/DDBJ databases">
        <title>Antimicrobial resistance genes in bacteria isolated from Japanese honey, and their potential for conferring macrolide and lincosamide resistance in the American foulbrood pathogen Paenibacillus larvae.</title>
        <authorList>
            <person name="Okamoto M."/>
            <person name="Kumagai M."/>
            <person name="Kanamori H."/>
            <person name="Takamatsu D."/>
        </authorList>
    </citation>
    <scope>NUCLEOTIDE SEQUENCE [LARGE SCALE GENOMIC DNA]</scope>
    <source>
        <strain evidence="2 3">J42TS3</strain>
    </source>
</reference>
<keyword evidence="1" id="KW-0812">Transmembrane</keyword>
<dbReference type="Proteomes" id="UP000679992">
    <property type="component" value="Unassembled WGS sequence"/>
</dbReference>
<evidence type="ECO:0000256" key="1">
    <source>
        <dbReference type="SAM" id="Phobius"/>
    </source>
</evidence>
<evidence type="ECO:0000313" key="2">
    <source>
        <dbReference type="EMBL" id="GIP51593.1"/>
    </source>
</evidence>
<dbReference type="EMBL" id="BOSL01000001">
    <property type="protein sequence ID" value="GIP51593.1"/>
    <property type="molecule type" value="Genomic_DNA"/>
</dbReference>
<keyword evidence="1" id="KW-1133">Transmembrane helix</keyword>
<dbReference type="RefSeq" id="WP_213653719.1">
    <property type="nucleotide sequence ID" value="NZ_BOSL01000001.1"/>
</dbReference>
<feature type="transmembrane region" description="Helical" evidence="1">
    <location>
        <begin position="6"/>
        <end position="27"/>
    </location>
</feature>